<reference evidence="2" key="1">
    <citation type="submission" date="2019-08" db="EMBL/GenBank/DDBJ databases">
        <authorList>
            <person name="Kucharzyk K."/>
            <person name="Murdoch R.W."/>
            <person name="Higgins S."/>
            <person name="Loffler F."/>
        </authorList>
    </citation>
    <scope>NUCLEOTIDE SEQUENCE</scope>
</reference>
<proteinExistence type="predicted"/>
<evidence type="ECO:0000313" key="2">
    <source>
        <dbReference type="EMBL" id="MPN40283.1"/>
    </source>
</evidence>
<dbReference type="Gene3D" id="2.40.50.140">
    <property type="entry name" value="Nucleic acid-binding proteins"/>
    <property type="match status" value="1"/>
</dbReference>
<accession>A0A645HYA3</accession>
<dbReference type="AlphaFoldDB" id="A0A645HYA3"/>
<dbReference type="Pfam" id="PF11967">
    <property type="entry name" value="RecO_N"/>
    <property type="match status" value="1"/>
</dbReference>
<comment type="caution">
    <text evidence="2">The sequence shown here is derived from an EMBL/GenBank/DDBJ whole genome shotgun (WGS) entry which is preliminary data.</text>
</comment>
<organism evidence="2">
    <name type="scientific">bioreactor metagenome</name>
    <dbReference type="NCBI Taxonomy" id="1076179"/>
    <lineage>
        <taxon>unclassified sequences</taxon>
        <taxon>metagenomes</taxon>
        <taxon>ecological metagenomes</taxon>
    </lineage>
</organism>
<name>A0A645HYA3_9ZZZZ</name>
<protein>
    <submittedName>
        <fullName evidence="2">DNA repair protein RecO</fullName>
    </submittedName>
</protein>
<dbReference type="InterPro" id="IPR022572">
    <property type="entry name" value="DNA_rep/recomb_RecO_N"/>
</dbReference>
<feature type="domain" description="DNA replication/recombination mediator RecO N-terminal" evidence="1">
    <location>
        <begin position="2"/>
        <end position="60"/>
    </location>
</feature>
<sequence length="181" mass="19547">MIVSGVSPDCGRLELIAYGARKIGEKKFPVVDLFAELEVEFEPAENGLSKLREAELLTSFAAVAEDLAIFRLAGKIGTFILKNSAPELPMALSYDALRNVLGNLALRAAGEESVWPPEAAGVVIKLVFLQENGLLPEFDRPEAGALFDAIAEAGIEGTPLPDYPAEYWTRLGAYLNTLLPQ</sequence>
<dbReference type="EMBL" id="VSSQ01096595">
    <property type="protein sequence ID" value="MPN40283.1"/>
    <property type="molecule type" value="Genomic_DNA"/>
</dbReference>
<evidence type="ECO:0000259" key="1">
    <source>
        <dbReference type="Pfam" id="PF11967"/>
    </source>
</evidence>
<gene>
    <name evidence="2" type="primary">recO_43</name>
    <name evidence="2" type="ORF">SDC9_187819</name>
</gene>
<dbReference type="InterPro" id="IPR012340">
    <property type="entry name" value="NA-bd_OB-fold"/>
</dbReference>